<dbReference type="PANTHER" id="PTHR44145:SF3">
    <property type="entry name" value="DNAJ HOMOLOG SUBFAMILY A MEMBER 3, MITOCHONDRIAL"/>
    <property type="match status" value="1"/>
</dbReference>
<sequence length="145" mass="17486">MEQERDWYQILEITEKATELEIKAAYRRLVKKYHPDTHANDKSYTDKFNDISEAYKILENPKKRQEYDRRRKQNQEKSASTKNQQGEKQSESSPNFNFENINKNFEDFFGFNPKTKDITREDKVKSKKNPLDTTDMFEKFMGIKR</sequence>
<keyword evidence="6" id="KW-1185">Reference proteome</keyword>
<dbReference type="PRINTS" id="PR00625">
    <property type="entry name" value="JDOMAIN"/>
</dbReference>
<evidence type="ECO:0000313" key="5">
    <source>
        <dbReference type="EMBL" id="RDY30431.1"/>
    </source>
</evidence>
<dbReference type="PANTHER" id="PTHR44145">
    <property type="entry name" value="DNAJ HOMOLOG SUBFAMILY A MEMBER 3, MITOCHONDRIAL"/>
    <property type="match status" value="1"/>
</dbReference>
<accession>A0A371JCF7</accession>
<feature type="compositionally biased region" description="Polar residues" evidence="3">
    <location>
        <begin position="76"/>
        <end position="94"/>
    </location>
</feature>
<keyword evidence="1" id="KW-0235">DNA replication</keyword>
<dbReference type="CDD" id="cd06257">
    <property type="entry name" value="DnaJ"/>
    <property type="match status" value="1"/>
</dbReference>
<evidence type="ECO:0000256" key="1">
    <source>
        <dbReference type="ARBA" id="ARBA00022705"/>
    </source>
</evidence>
<evidence type="ECO:0000259" key="4">
    <source>
        <dbReference type="PROSITE" id="PS50076"/>
    </source>
</evidence>
<protein>
    <submittedName>
        <fullName evidence="5">J domain-containing protein</fullName>
    </submittedName>
</protein>
<gene>
    <name evidence="5" type="ORF">CG710_014630</name>
</gene>
<comment type="caution">
    <text evidence="5">The sequence shown here is derived from an EMBL/GenBank/DDBJ whole genome shotgun (WGS) entry which is preliminary data.</text>
</comment>
<proteinExistence type="predicted"/>
<dbReference type="InterPro" id="IPR001623">
    <property type="entry name" value="DnaJ_domain"/>
</dbReference>
<dbReference type="PROSITE" id="PS50076">
    <property type="entry name" value="DNAJ_2"/>
    <property type="match status" value="1"/>
</dbReference>
<dbReference type="Proteomes" id="UP000216411">
    <property type="component" value="Unassembled WGS sequence"/>
</dbReference>
<dbReference type="InterPro" id="IPR051938">
    <property type="entry name" value="Apopto_cytoskel_mod"/>
</dbReference>
<dbReference type="Pfam" id="PF00226">
    <property type="entry name" value="DnaJ"/>
    <property type="match status" value="1"/>
</dbReference>
<keyword evidence="2" id="KW-0143">Chaperone</keyword>
<dbReference type="InterPro" id="IPR036869">
    <property type="entry name" value="J_dom_sf"/>
</dbReference>
<feature type="region of interest" description="Disordered" evidence="3">
    <location>
        <begin position="59"/>
        <end position="99"/>
    </location>
</feature>
<organism evidence="5 6">
    <name type="scientific">Lachnotalea glycerini</name>
    <dbReference type="NCBI Taxonomy" id="1763509"/>
    <lineage>
        <taxon>Bacteria</taxon>
        <taxon>Bacillati</taxon>
        <taxon>Bacillota</taxon>
        <taxon>Clostridia</taxon>
        <taxon>Lachnospirales</taxon>
        <taxon>Lachnospiraceae</taxon>
        <taxon>Lachnotalea</taxon>
    </lineage>
</organism>
<dbReference type="SMART" id="SM00271">
    <property type="entry name" value="DnaJ"/>
    <property type="match status" value="1"/>
</dbReference>
<dbReference type="EMBL" id="NOKA02000037">
    <property type="protein sequence ID" value="RDY30431.1"/>
    <property type="molecule type" value="Genomic_DNA"/>
</dbReference>
<dbReference type="OrthoDB" id="9779889at2"/>
<dbReference type="SUPFAM" id="SSF46565">
    <property type="entry name" value="Chaperone J-domain"/>
    <property type="match status" value="1"/>
</dbReference>
<dbReference type="GO" id="GO:0006260">
    <property type="term" value="P:DNA replication"/>
    <property type="evidence" value="ECO:0007669"/>
    <property type="project" value="UniProtKB-KW"/>
</dbReference>
<dbReference type="Gene3D" id="1.10.287.110">
    <property type="entry name" value="DnaJ domain"/>
    <property type="match status" value="1"/>
</dbReference>
<feature type="compositionally biased region" description="Basic and acidic residues" evidence="3">
    <location>
        <begin position="59"/>
        <end position="75"/>
    </location>
</feature>
<evidence type="ECO:0000256" key="2">
    <source>
        <dbReference type="ARBA" id="ARBA00023186"/>
    </source>
</evidence>
<feature type="domain" description="J" evidence="4">
    <location>
        <begin position="6"/>
        <end position="71"/>
    </location>
</feature>
<evidence type="ECO:0000313" key="6">
    <source>
        <dbReference type="Proteomes" id="UP000216411"/>
    </source>
</evidence>
<dbReference type="AlphaFoldDB" id="A0A371JCF7"/>
<name>A0A371JCF7_9FIRM</name>
<evidence type="ECO:0000256" key="3">
    <source>
        <dbReference type="SAM" id="MobiDB-lite"/>
    </source>
</evidence>
<reference evidence="5 6" key="1">
    <citation type="journal article" date="2017" name="Genome Announc.">
        <title>Draft Genome Sequence of a Sporulating and Motile Strain of Lachnotalea glycerini Isolated from Water in Quebec City, Canada.</title>
        <authorList>
            <person name="Maheux A.F."/>
            <person name="Boudreau D.K."/>
            <person name="Berube E."/>
            <person name="Boissinot M."/>
            <person name="Raymond F."/>
            <person name="Brodeur S."/>
            <person name="Corbeil J."/>
            <person name="Isabel S."/>
            <person name="Omar R.F."/>
            <person name="Bergeron M.G."/>
        </authorList>
    </citation>
    <scope>NUCLEOTIDE SEQUENCE [LARGE SCALE GENOMIC DNA]</scope>
    <source>
        <strain evidence="5 6">CCRI-19302</strain>
    </source>
</reference>
<dbReference type="RefSeq" id="WP_094378433.1">
    <property type="nucleotide sequence ID" value="NZ_NOKA02000037.1"/>
</dbReference>